<sequence>MMDRMIRERGRHPVGGSGVEANLTSLGPEQNRMRYSWVAELEDIVESNDESGEIAARKAHMGSFPPPRRDNSRCGSWYPRKAKFAPLKNSDHELELQAHTEFVTVLVITTIWLPRSFVPPIRDVRSQLIRAIPPLINHDAAASEDTNGSVFRPEQVGLQAVLRNVERRDAGAANPTESESEQGNLGKGLARGEFGLFEIDGDL</sequence>
<dbReference type="Proteomes" id="UP000027222">
    <property type="component" value="Unassembled WGS sequence"/>
</dbReference>
<reference evidence="3" key="1">
    <citation type="journal article" date="2014" name="Proc. Natl. Acad. Sci. U.S.A.">
        <title>Extensive sampling of basidiomycete genomes demonstrates inadequacy of the white-rot/brown-rot paradigm for wood decay fungi.</title>
        <authorList>
            <person name="Riley R."/>
            <person name="Salamov A.A."/>
            <person name="Brown D.W."/>
            <person name="Nagy L.G."/>
            <person name="Floudas D."/>
            <person name="Held B.W."/>
            <person name="Levasseur A."/>
            <person name="Lombard V."/>
            <person name="Morin E."/>
            <person name="Otillar R."/>
            <person name="Lindquist E.A."/>
            <person name="Sun H."/>
            <person name="LaButti K.M."/>
            <person name="Schmutz J."/>
            <person name="Jabbour D."/>
            <person name="Luo H."/>
            <person name="Baker S.E."/>
            <person name="Pisabarro A.G."/>
            <person name="Walton J.D."/>
            <person name="Blanchette R.A."/>
            <person name="Henrissat B."/>
            <person name="Martin F."/>
            <person name="Cullen D."/>
            <person name="Hibbett D.S."/>
            <person name="Grigoriev I.V."/>
        </authorList>
    </citation>
    <scope>NUCLEOTIDE SEQUENCE [LARGE SCALE GENOMIC DNA]</scope>
    <source>
        <strain evidence="3">CBS 339.88</strain>
    </source>
</reference>
<evidence type="ECO:0000313" key="2">
    <source>
        <dbReference type="EMBL" id="KDR81087.1"/>
    </source>
</evidence>
<evidence type="ECO:0000313" key="3">
    <source>
        <dbReference type="Proteomes" id="UP000027222"/>
    </source>
</evidence>
<feature type="region of interest" description="Disordered" evidence="1">
    <location>
        <begin position="1"/>
        <end position="24"/>
    </location>
</feature>
<accession>A0A067TFG0</accession>
<dbReference type="HOGENOM" id="CLU_1349019_0_0_1"/>
<name>A0A067TFG0_GALM3</name>
<keyword evidence="3" id="KW-1185">Reference proteome</keyword>
<protein>
    <submittedName>
        <fullName evidence="2">Uncharacterized protein</fullName>
    </submittedName>
</protein>
<dbReference type="EMBL" id="KL142371">
    <property type="protein sequence ID" value="KDR81087.1"/>
    <property type="molecule type" value="Genomic_DNA"/>
</dbReference>
<proteinExistence type="predicted"/>
<dbReference type="AlphaFoldDB" id="A0A067TFG0"/>
<organism evidence="2 3">
    <name type="scientific">Galerina marginata (strain CBS 339.88)</name>
    <dbReference type="NCBI Taxonomy" id="685588"/>
    <lineage>
        <taxon>Eukaryota</taxon>
        <taxon>Fungi</taxon>
        <taxon>Dikarya</taxon>
        <taxon>Basidiomycota</taxon>
        <taxon>Agaricomycotina</taxon>
        <taxon>Agaricomycetes</taxon>
        <taxon>Agaricomycetidae</taxon>
        <taxon>Agaricales</taxon>
        <taxon>Agaricineae</taxon>
        <taxon>Strophariaceae</taxon>
        <taxon>Galerina</taxon>
    </lineage>
</organism>
<evidence type="ECO:0000256" key="1">
    <source>
        <dbReference type="SAM" id="MobiDB-lite"/>
    </source>
</evidence>
<gene>
    <name evidence="2" type="ORF">GALMADRAFT_277134</name>
</gene>